<dbReference type="SUPFAM" id="SSF53300">
    <property type="entry name" value="vWA-like"/>
    <property type="match status" value="1"/>
</dbReference>
<reference evidence="3 4" key="1">
    <citation type="submission" date="2017-06" db="EMBL/GenBank/DDBJ databases">
        <authorList>
            <person name="Kim H.J."/>
            <person name="Triplett B.A."/>
        </authorList>
    </citation>
    <scope>NUCLEOTIDE SEQUENCE [LARGE SCALE GENOMIC DNA]</scope>
    <source>
        <strain evidence="3 4">DSM 18704</strain>
    </source>
</reference>
<feature type="domain" description="VWFA" evidence="2">
    <location>
        <begin position="81"/>
        <end position="256"/>
    </location>
</feature>
<dbReference type="AlphaFoldDB" id="A0A239IHE2"/>
<keyword evidence="4" id="KW-1185">Reference proteome</keyword>
<organism evidence="3 4">
    <name type="scientific">Granulicella rosea</name>
    <dbReference type="NCBI Taxonomy" id="474952"/>
    <lineage>
        <taxon>Bacteria</taxon>
        <taxon>Pseudomonadati</taxon>
        <taxon>Acidobacteriota</taxon>
        <taxon>Terriglobia</taxon>
        <taxon>Terriglobales</taxon>
        <taxon>Acidobacteriaceae</taxon>
        <taxon>Granulicella</taxon>
    </lineage>
</organism>
<accession>A0A239IHE2</accession>
<dbReference type="Proteomes" id="UP000198356">
    <property type="component" value="Unassembled WGS sequence"/>
</dbReference>
<dbReference type="Gene3D" id="3.40.50.410">
    <property type="entry name" value="von Willebrand factor, type A domain"/>
    <property type="match status" value="1"/>
</dbReference>
<evidence type="ECO:0000256" key="1">
    <source>
        <dbReference type="SAM" id="SignalP"/>
    </source>
</evidence>
<evidence type="ECO:0000313" key="3">
    <source>
        <dbReference type="EMBL" id="SNS92678.1"/>
    </source>
</evidence>
<proteinExistence type="predicted"/>
<protein>
    <submittedName>
        <fullName evidence="3">VWFA-related domain-containing protein</fullName>
    </submittedName>
</protein>
<dbReference type="InterPro" id="IPR002035">
    <property type="entry name" value="VWF_A"/>
</dbReference>
<keyword evidence="1" id="KW-0732">Signal</keyword>
<dbReference type="InterPro" id="IPR036465">
    <property type="entry name" value="vWFA_dom_sf"/>
</dbReference>
<dbReference type="PROSITE" id="PS50234">
    <property type="entry name" value="VWFA"/>
    <property type="match status" value="1"/>
</dbReference>
<dbReference type="SMART" id="SM00327">
    <property type="entry name" value="VWA"/>
    <property type="match status" value="1"/>
</dbReference>
<name>A0A239IHE2_9BACT</name>
<feature type="signal peptide" evidence="1">
    <location>
        <begin position="1"/>
        <end position="26"/>
    </location>
</feature>
<feature type="chain" id="PRO_5012059872" evidence="1">
    <location>
        <begin position="27"/>
        <end position="308"/>
    </location>
</feature>
<sequence length="308" mass="33521">MRLHNNWIGRLSLGLALLSCALPAIGQVDLSSWPQVKMEVLAVDADGRPLPPPVTADSLEAYIGGKKTPVVELTPVAEPQSVCILIDGSDSVGDGLTLVRNKARRLLARLPAEDEVCVAAFSTSLWVVQPLTGDRAADQQALPQIYPARGTQLRDALLDLSTYMREKSQHRSRVIILFSDGIDEHSKSSREAFKRGMEMAGGPVVHMICLPEAFGHALRKQGNPRLNAAFTITDFGGGMTYVPHTMADLNAIVEALPQAMRSRYSLTLTARKPARDGHEEQIHIAFAKAHRSEGAEIRAPEGYYAPSQ</sequence>
<dbReference type="CDD" id="cd00198">
    <property type="entry name" value="vWFA"/>
    <property type="match status" value="1"/>
</dbReference>
<evidence type="ECO:0000259" key="2">
    <source>
        <dbReference type="PROSITE" id="PS50234"/>
    </source>
</evidence>
<gene>
    <name evidence="3" type="ORF">SAMN05421770_103101</name>
</gene>
<dbReference type="RefSeq" id="WP_176441681.1">
    <property type="nucleotide sequence ID" value="NZ_FZOU01000003.1"/>
</dbReference>
<dbReference type="Pfam" id="PF13519">
    <property type="entry name" value="VWA_2"/>
    <property type="match status" value="1"/>
</dbReference>
<evidence type="ECO:0000313" key="4">
    <source>
        <dbReference type="Proteomes" id="UP000198356"/>
    </source>
</evidence>
<dbReference type="EMBL" id="FZOU01000003">
    <property type="protein sequence ID" value="SNS92678.1"/>
    <property type="molecule type" value="Genomic_DNA"/>
</dbReference>